<dbReference type="Proteomes" id="UP000474061">
    <property type="component" value="Unassembled WGS sequence"/>
</dbReference>
<organism evidence="1 2">
    <name type="scientific">Xylella fastidiosa subsp. multiplex</name>
    <dbReference type="NCBI Taxonomy" id="644357"/>
    <lineage>
        <taxon>Bacteria</taxon>
        <taxon>Pseudomonadati</taxon>
        <taxon>Pseudomonadota</taxon>
        <taxon>Gammaproteobacteria</taxon>
        <taxon>Lysobacterales</taxon>
        <taxon>Lysobacteraceae</taxon>
        <taxon>Xylella</taxon>
    </lineage>
</organism>
<evidence type="ECO:0000313" key="1">
    <source>
        <dbReference type="EMBL" id="MRU22564.1"/>
    </source>
</evidence>
<comment type="caution">
    <text evidence="1">The sequence shown here is derived from an EMBL/GenBank/DDBJ whole genome shotgun (WGS) entry which is preliminary data.</text>
</comment>
<proteinExistence type="predicted"/>
<dbReference type="EMBL" id="VDCJ01000021">
    <property type="protein sequence ID" value="MRU22564.1"/>
    <property type="molecule type" value="Genomic_DNA"/>
</dbReference>
<gene>
    <name evidence="1" type="ORF">FG476_00075</name>
</gene>
<protein>
    <submittedName>
        <fullName evidence="1">Uncharacterized protein</fullName>
    </submittedName>
</protein>
<reference evidence="1" key="2">
    <citation type="journal article" date="2020" name="Appl. Environ. Microbiol.">
        <title>Multiple intercontinental introductions associated with the emergence of a plant pathogen in Europe.</title>
        <authorList>
            <person name="Landa B.B."/>
            <person name="Castillo A.I."/>
            <person name="Giampetruzzi A."/>
            <person name="Kahn A."/>
            <person name="Roman-Ecija M."/>
            <person name="Velasco-Amo M.P."/>
            <person name="Navas-Cortes J.A."/>
            <person name="Marco-Noales E."/>
            <person name="Barbe S."/>
            <person name="Moralejo E."/>
            <person name="Coletta-Filho H.D."/>
            <person name="Saldarelli P."/>
            <person name="Saponari M."/>
            <person name="Almeida R.P.P."/>
        </authorList>
    </citation>
    <scope>NUCLEOTIDE SEQUENCE</scope>
    <source>
        <strain evidence="1">XYL1981</strain>
    </source>
</reference>
<evidence type="ECO:0000313" key="2">
    <source>
        <dbReference type="Proteomes" id="UP000474061"/>
    </source>
</evidence>
<dbReference type="AlphaFoldDB" id="A0A9Q4MEC2"/>
<dbReference type="Pfam" id="PF05590">
    <property type="entry name" value="DUF769"/>
    <property type="match status" value="1"/>
</dbReference>
<sequence length="25" mass="2962">KNTEDYQRARKLMDGILQSVVIQKQ</sequence>
<dbReference type="RefSeq" id="WP_154127887.1">
    <property type="nucleotide sequence ID" value="NZ_VCPN01000271.1"/>
</dbReference>
<feature type="non-terminal residue" evidence="1">
    <location>
        <position position="1"/>
    </location>
</feature>
<reference evidence="1" key="1">
    <citation type="submission" date="2019-05" db="EMBL/GenBank/DDBJ databases">
        <authorList>
            <person name="Castillo A."/>
            <person name="Giampetruzzi A."/>
            <person name="Landa B."/>
            <person name="Saponari M."/>
            <person name="Almeida R.P.P."/>
            <person name="Moralejo E."/>
            <person name="Marco-Noales E."/>
            <person name="Velasco-Amo M.P."/>
            <person name="Roman-Ecija M."/>
            <person name="Navarro I."/>
            <person name="Monterde A."/>
            <person name="Barbe S."/>
        </authorList>
    </citation>
    <scope>NUCLEOTIDE SEQUENCE</scope>
    <source>
        <strain evidence="1">XYL1981</strain>
    </source>
</reference>
<name>A0A9Q4MEC2_XYLFS</name>
<dbReference type="InterPro" id="IPR008487">
    <property type="entry name" value="DUF769"/>
</dbReference>
<accession>A0A9Q4MEC2</accession>